<comment type="caution">
    <text evidence="1">The sequence shown here is derived from an EMBL/GenBank/DDBJ whole genome shotgun (WGS) entry which is preliminary data.</text>
</comment>
<dbReference type="Proteomes" id="UP001164929">
    <property type="component" value="Chromosome 6"/>
</dbReference>
<gene>
    <name evidence="1" type="ORF">NC653_017481</name>
</gene>
<keyword evidence="2" id="KW-1185">Reference proteome</keyword>
<sequence>MINDWSPFAEDRSPGCGGTVAGRLCLFRARSPSCGGTVAGSLGLLLYFDLFARRYFVDINSKAVGSLVQAVLCPHMLLILA</sequence>
<evidence type="ECO:0000313" key="2">
    <source>
        <dbReference type="Proteomes" id="UP001164929"/>
    </source>
</evidence>
<dbReference type="EMBL" id="JAQIZT010000006">
    <property type="protein sequence ID" value="KAJ6994690.1"/>
    <property type="molecule type" value="Genomic_DNA"/>
</dbReference>
<name>A0AAD6QQC8_9ROSI</name>
<evidence type="ECO:0000313" key="1">
    <source>
        <dbReference type="EMBL" id="KAJ6994690.1"/>
    </source>
</evidence>
<organism evidence="1 2">
    <name type="scientific">Populus alba x Populus x berolinensis</name>
    <dbReference type="NCBI Taxonomy" id="444605"/>
    <lineage>
        <taxon>Eukaryota</taxon>
        <taxon>Viridiplantae</taxon>
        <taxon>Streptophyta</taxon>
        <taxon>Embryophyta</taxon>
        <taxon>Tracheophyta</taxon>
        <taxon>Spermatophyta</taxon>
        <taxon>Magnoliopsida</taxon>
        <taxon>eudicotyledons</taxon>
        <taxon>Gunneridae</taxon>
        <taxon>Pentapetalae</taxon>
        <taxon>rosids</taxon>
        <taxon>fabids</taxon>
        <taxon>Malpighiales</taxon>
        <taxon>Salicaceae</taxon>
        <taxon>Saliceae</taxon>
        <taxon>Populus</taxon>
    </lineage>
</organism>
<reference evidence="1" key="1">
    <citation type="journal article" date="2023" name="Mol. Ecol. Resour.">
        <title>Chromosome-level genome assembly of a triploid poplar Populus alba 'Berolinensis'.</title>
        <authorList>
            <person name="Chen S."/>
            <person name="Yu Y."/>
            <person name="Wang X."/>
            <person name="Wang S."/>
            <person name="Zhang T."/>
            <person name="Zhou Y."/>
            <person name="He R."/>
            <person name="Meng N."/>
            <person name="Wang Y."/>
            <person name="Liu W."/>
            <person name="Liu Z."/>
            <person name="Liu J."/>
            <person name="Guo Q."/>
            <person name="Huang H."/>
            <person name="Sederoff R.R."/>
            <person name="Wang G."/>
            <person name="Qu G."/>
            <person name="Chen S."/>
        </authorList>
    </citation>
    <scope>NUCLEOTIDE SEQUENCE</scope>
    <source>
        <strain evidence="1">SC-2020</strain>
    </source>
</reference>
<accession>A0AAD6QQC8</accession>
<dbReference type="AlphaFoldDB" id="A0AAD6QQC8"/>
<protein>
    <submittedName>
        <fullName evidence="1">Uncharacterized protein</fullName>
    </submittedName>
</protein>
<proteinExistence type="predicted"/>